<evidence type="ECO:0008006" key="3">
    <source>
        <dbReference type="Google" id="ProtNLM"/>
    </source>
</evidence>
<organism evidence="1 2">
    <name type="scientific">Paenibacillus psychroresistens</name>
    <dbReference type="NCBI Taxonomy" id="1778678"/>
    <lineage>
        <taxon>Bacteria</taxon>
        <taxon>Bacillati</taxon>
        <taxon>Bacillota</taxon>
        <taxon>Bacilli</taxon>
        <taxon>Bacillales</taxon>
        <taxon>Paenibacillaceae</taxon>
        <taxon>Paenibacillus</taxon>
    </lineage>
</organism>
<evidence type="ECO:0000313" key="2">
    <source>
        <dbReference type="Proteomes" id="UP000426246"/>
    </source>
</evidence>
<proteinExistence type="predicted"/>
<reference evidence="2" key="1">
    <citation type="submission" date="2018-11" db="EMBL/GenBank/DDBJ databases">
        <title>Complete genome sequence of Paenibacillus sp. ML311-T8.</title>
        <authorList>
            <person name="Nam Y.-D."/>
            <person name="Kang J."/>
            <person name="Chung W.-H."/>
            <person name="Park Y.S."/>
        </authorList>
    </citation>
    <scope>NUCLEOTIDE SEQUENCE [LARGE SCALE GENOMIC DNA]</scope>
    <source>
        <strain evidence="2">ML311-T8</strain>
    </source>
</reference>
<dbReference type="RefSeq" id="WP_155699069.1">
    <property type="nucleotide sequence ID" value="NZ_CP034235.1"/>
</dbReference>
<gene>
    <name evidence="1" type="ORF">EHS13_03705</name>
</gene>
<protein>
    <recommendedName>
        <fullName evidence="3">Pyridoxamine 5'-phosphate oxidase family protein</fullName>
    </recommendedName>
</protein>
<dbReference type="Proteomes" id="UP000426246">
    <property type="component" value="Chromosome"/>
</dbReference>
<accession>A0A6B8RF19</accession>
<dbReference type="EMBL" id="CP034235">
    <property type="protein sequence ID" value="QGQ94072.1"/>
    <property type="molecule type" value="Genomic_DNA"/>
</dbReference>
<dbReference type="AlphaFoldDB" id="A0A6B8RF19"/>
<name>A0A6B8RF19_9BACL</name>
<evidence type="ECO:0000313" key="1">
    <source>
        <dbReference type="EMBL" id="QGQ94072.1"/>
    </source>
</evidence>
<keyword evidence="2" id="KW-1185">Reference proteome</keyword>
<dbReference type="KEGG" id="ppsc:EHS13_03705"/>
<sequence length="155" mass="17303">MKLAADYVEHLHGAVFIYVDSYDDDLQLNTQMAQGVLVSPDREDLSLYILESQAHVLLANLLGTAKLTLTVTDPLTLSTLQLNGVYLSHGPSDSKDRALQNIYAYKLNAAIQTVWPSSSDRRDSRELEPMLSIVVSIDDIIKQTPELREDIQMSI</sequence>